<reference evidence="2" key="1">
    <citation type="submission" date="2022-11" db="UniProtKB">
        <authorList>
            <consortium name="WormBaseParasite"/>
        </authorList>
    </citation>
    <scope>IDENTIFICATION</scope>
</reference>
<accession>A0AC34FVM7</accession>
<protein>
    <submittedName>
        <fullName evidence="2">DUF4371 domain-containing protein</fullName>
    </submittedName>
</protein>
<proteinExistence type="predicted"/>
<name>A0AC34FVM7_9BILA</name>
<dbReference type="Proteomes" id="UP000887579">
    <property type="component" value="Unplaced"/>
</dbReference>
<dbReference type="WBParaSite" id="ES5_v2.g21471.t1">
    <property type="protein sequence ID" value="ES5_v2.g21471.t1"/>
    <property type="gene ID" value="ES5_v2.g21471"/>
</dbReference>
<sequence>MKPIKWLFLFILFIIYLYCNGEADDNEDDDEDLGDGCKIRINEVLSNMYTFDSKHENYDFVEISVRGSLQAPNLNPYLILYVQLNHSSNPNPLLLQSISLYQQSVRHHRHGRIFNGFLIYGVASDGASVMVGIHGGLKALFKTFTSNPFLTHIHCYAHRLELCINKAFNKVVLGTGLYLQRNLTTSINGLSDFYGSRAVKRKAELVELCRDMNIKMYKLKRIFYDVFQIIQKYSLAYQLEAAVLPGQKLESKKLKIKLRELREDDGRVMTASLNRIKCTINYGRVQSSKKCTKYVYDSNLRAADNVILFLDHKVIKKAALDLSSNAAAGTVNPFGNDPATTVSTNEINDDMDDNHIGVQMEIDESDGSESDDESDEYFRFQFIQYDRSDPDNWPKTAEADDIIDLSDELFDFLASSLTVPVGSADAERGFSILFHTLDSRRSRLNISTIDNILNIRINGPPINKFVCYKFVEDWKKVGHLQSDAQQARGKGRKKNNVIKSDDSVENLVKDEETKKRWERRYEIFIPDPFLN</sequence>
<evidence type="ECO:0000313" key="1">
    <source>
        <dbReference type="Proteomes" id="UP000887579"/>
    </source>
</evidence>
<organism evidence="1 2">
    <name type="scientific">Panagrolaimus sp. ES5</name>
    <dbReference type="NCBI Taxonomy" id="591445"/>
    <lineage>
        <taxon>Eukaryota</taxon>
        <taxon>Metazoa</taxon>
        <taxon>Ecdysozoa</taxon>
        <taxon>Nematoda</taxon>
        <taxon>Chromadorea</taxon>
        <taxon>Rhabditida</taxon>
        <taxon>Tylenchina</taxon>
        <taxon>Panagrolaimomorpha</taxon>
        <taxon>Panagrolaimoidea</taxon>
        <taxon>Panagrolaimidae</taxon>
        <taxon>Panagrolaimus</taxon>
    </lineage>
</organism>
<evidence type="ECO:0000313" key="2">
    <source>
        <dbReference type="WBParaSite" id="ES5_v2.g21471.t1"/>
    </source>
</evidence>